<evidence type="ECO:0000256" key="1">
    <source>
        <dbReference type="ARBA" id="ARBA00009013"/>
    </source>
</evidence>
<feature type="domain" description="STAS" evidence="3">
    <location>
        <begin position="23"/>
        <end position="125"/>
    </location>
</feature>
<reference evidence="4 5" key="1">
    <citation type="submission" date="2020-04" db="EMBL/GenBank/DDBJ databases">
        <authorList>
            <person name="Klaysubun C."/>
            <person name="Duangmal K."/>
            <person name="Lipun K."/>
        </authorList>
    </citation>
    <scope>NUCLEOTIDE SEQUENCE [LARGE SCALE GENOMIC DNA]</scope>
    <source>
        <strain evidence="4 5">K10HN5</strain>
    </source>
</reference>
<evidence type="ECO:0000259" key="3">
    <source>
        <dbReference type="PROSITE" id="PS50801"/>
    </source>
</evidence>
<dbReference type="Gene3D" id="3.30.750.24">
    <property type="entry name" value="STAS domain"/>
    <property type="match status" value="1"/>
</dbReference>
<accession>A0ABX1SE19</accession>
<organism evidence="4 5">
    <name type="scientific">Pseudonocardia acidicola</name>
    <dbReference type="NCBI Taxonomy" id="2724939"/>
    <lineage>
        <taxon>Bacteria</taxon>
        <taxon>Bacillati</taxon>
        <taxon>Actinomycetota</taxon>
        <taxon>Actinomycetes</taxon>
        <taxon>Pseudonocardiales</taxon>
        <taxon>Pseudonocardiaceae</taxon>
        <taxon>Pseudonocardia</taxon>
    </lineage>
</organism>
<dbReference type="RefSeq" id="WP_169382604.1">
    <property type="nucleotide sequence ID" value="NZ_JAAXLA010000032.1"/>
</dbReference>
<dbReference type="PANTHER" id="PTHR33495">
    <property type="entry name" value="ANTI-SIGMA FACTOR ANTAGONIST TM_1081-RELATED-RELATED"/>
    <property type="match status" value="1"/>
</dbReference>
<dbReference type="PANTHER" id="PTHR33495:SF13">
    <property type="entry name" value="ANTI-SIGMA-F FACTOR ANTAGONIST RSFB"/>
    <property type="match status" value="1"/>
</dbReference>
<comment type="similarity">
    <text evidence="1 2">Belongs to the anti-sigma-factor antagonist family.</text>
</comment>
<dbReference type="InterPro" id="IPR003658">
    <property type="entry name" value="Anti-sigma_ant"/>
</dbReference>
<proteinExistence type="inferred from homology"/>
<dbReference type="NCBIfam" id="TIGR00377">
    <property type="entry name" value="ant_ant_sig"/>
    <property type="match status" value="1"/>
</dbReference>
<dbReference type="PROSITE" id="PS50801">
    <property type="entry name" value="STAS"/>
    <property type="match status" value="1"/>
</dbReference>
<evidence type="ECO:0000256" key="2">
    <source>
        <dbReference type="RuleBase" id="RU003749"/>
    </source>
</evidence>
<protein>
    <recommendedName>
        <fullName evidence="2">Anti-sigma factor antagonist</fullName>
    </recommendedName>
</protein>
<dbReference type="SUPFAM" id="SSF52091">
    <property type="entry name" value="SpoIIaa-like"/>
    <property type="match status" value="1"/>
</dbReference>
<evidence type="ECO:0000313" key="4">
    <source>
        <dbReference type="EMBL" id="NMH99164.1"/>
    </source>
</evidence>
<gene>
    <name evidence="4" type="ORF">HF526_17870</name>
</gene>
<dbReference type="InterPro" id="IPR036513">
    <property type="entry name" value="STAS_dom_sf"/>
</dbReference>
<evidence type="ECO:0000313" key="5">
    <source>
        <dbReference type="Proteomes" id="UP000820669"/>
    </source>
</evidence>
<sequence>MSSHNDSSRPAESLTVTVRVREDGICVVTVAGAVDLLTGPRLQAAVREALLGSSAVSVVDLTDVSFFGSHGVQVLAEAVRVAHRLREPLRLVVDGNRPVIRPIQLTGLDRMLALYHSLDDAIAGTGRIPPGSA</sequence>
<dbReference type="Proteomes" id="UP000820669">
    <property type="component" value="Unassembled WGS sequence"/>
</dbReference>
<comment type="caution">
    <text evidence="4">The sequence shown here is derived from an EMBL/GenBank/DDBJ whole genome shotgun (WGS) entry which is preliminary data.</text>
</comment>
<dbReference type="Pfam" id="PF01740">
    <property type="entry name" value="STAS"/>
    <property type="match status" value="1"/>
</dbReference>
<name>A0ABX1SE19_9PSEU</name>
<dbReference type="EMBL" id="JAAXLA010000032">
    <property type="protein sequence ID" value="NMH99164.1"/>
    <property type="molecule type" value="Genomic_DNA"/>
</dbReference>
<keyword evidence="5" id="KW-1185">Reference proteome</keyword>
<dbReference type="CDD" id="cd07043">
    <property type="entry name" value="STAS_anti-anti-sigma_factors"/>
    <property type="match status" value="1"/>
</dbReference>
<dbReference type="InterPro" id="IPR002645">
    <property type="entry name" value="STAS_dom"/>
</dbReference>